<evidence type="ECO:0000313" key="2">
    <source>
        <dbReference type="Proteomes" id="UP000009168"/>
    </source>
</evidence>
<gene>
    <name evidence="1" type="ORF">TTHERM_00011880</name>
</gene>
<dbReference type="CDD" id="cd22968">
    <property type="entry name" value="DD_EFCAB5"/>
    <property type="match status" value="1"/>
</dbReference>
<dbReference type="KEGG" id="tet:TTHERM_00011880"/>
<dbReference type="OMA" id="PCIFLGQ"/>
<dbReference type="Proteomes" id="UP000009168">
    <property type="component" value="Unassembled WGS sequence"/>
</dbReference>
<dbReference type="HOGENOM" id="CLU_1328722_0_0_1"/>
<organism evidence="1 2">
    <name type="scientific">Tetrahymena thermophila (strain SB210)</name>
    <dbReference type="NCBI Taxonomy" id="312017"/>
    <lineage>
        <taxon>Eukaryota</taxon>
        <taxon>Sar</taxon>
        <taxon>Alveolata</taxon>
        <taxon>Ciliophora</taxon>
        <taxon>Intramacronucleata</taxon>
        <taxon>Oligohymenophorea</taxon>
        <taxon>Hymenostomatida</taxon>
        <taxon>Tetrahymenina</taxon>
        <taxon>Tetrahymenidae</taxon>
        <taxon>Tetrahymena</taxon>
    </lineage>
</organism>
<dbReference type="Pfam" id="PF05186">
    <property type="entry name" value="Dpy-30"/>
    <property type="match status" value="1"/>
</dbReference>
<dbReference type="Gene3D" id="1.20.890.10">
    <property type="entry name" value="cAMP-dependent protein kinase regulatory subunit, dimerization-anchoring domain"/>
    <property type="match status" value="1"/>
</dbReference>
<dbReference type="RefSeq" id="XP_001008267.1">
    <property type="nucleotide sequence ID" value="XM_001008267.1"/>
</dbReference>
<dbReference type="InParanoid" id="Q22RV0"/>
<protein>
    <submittedName>
        <fullName evidence="1">Dpy-30 motif protein</fullName>
    </submittedName>
</protein>
<name>Q22RV0_TETTS</name>
<dbReference type="OrthoDB" id="283524at2759"/>
<dbReference type="EMBL" id="GG662845">
    <property type="protein sequence ID" value="EAR88022.1"/>
    <property type="molecule type" value="Genomic_DNA"/>
</dbReference>
<reference evidence="2" key="1">
    <citation type="journal article" date="2006" name="PLoS Biol.">
        <title>Macronuclear genome sequence of the ciliate Tetrahymena thermophila, a model eukaryote.</title>
        <authorList>
            <person name="Eisen J.A."/>
            <person name="Coyne R.S."/>
            <person name="Wu M."/>
            <person name="Wu D."/>
            <person name="Thiagarajan M."/>
            <person name="Wortman J.R."/>
            <person name="Badger J.H."/>
            <person name="Ren Q."/>
            <person name="Amedeo P."/>
            <person name="Jones K.M."/>
            <person name="Tallon L.J."/>
            <person name="Delcher A.L."/>
            <person name="Salzberg S.L."/>
            <person name="Silva J.C."/>
            <person name="Haas B.J."/>
            <person name="Majoros W.H."/>
            <person name="Farzad M."/>
            <person name="Carlton J.M."/>
            <person name="Smith R.K. Jr."/>
            <person name="Garg J."/>
            <person name="Pearlman R.E."/>
            <person name="Karrer K.M."/>
            <person name="Sun L."/>
            <person name="Manning G."/>
            <person name="Elde N.C."/>
            <person name="Turkewitz A.P."/>
            <person name="Asai D.J."/>
            <person name="Wilkes D.E."/>
            <person name="Wang Y."/>
            <person name="Cai H."/>
            <person name="Collins K."/>
            <person name="Stewart B.A."/>
            <person name="Lee S.R."/>
            <person name="Wilamowska K."/>
            <person name="Weinberg Z."/>
            <person name="Ruzzo W.L."/>
            <person name="Wloga D."/>
            <person name="Gaertig J."/>
            <person name="Frankel J."/>
            <person name="Tsao C.-C."/>
            <person name="Gorovsky M.A."/>
            <person name="Keeling P.J."/>
            <person name="Waller R.F."/>
            <person name="Patron N.J."/>
            <person name="Cherry J.M."/>
            <person name="Stover N.A."/>
            <person name="Krieger C.J."/>
            <person name="del Toro C."/>
            <person name="Ryder H.F."/>
            <person name="Williamson S.C."/>
            <person name="Barbeau R.A."/>
            <person name="Hamilton E.P."/>
            <person name="Orias E."/>
        </authorList>
    </citation>
    <scope>NUCLEOTIDE SEQUENCE [LARGE SCALE GENOMIC DNA]</scope>
    <source>
        <strain evidence="2">SB210</strain>
    </source>
</reference>
<evidence type="ECO:0000313" key="1">
    <source>
        <dbReference type="EMBL" id="EAR88022.1"/>
    </source>
</evidence>
<proteinExistence type="predicted"/>
<sequence length="207" mass="25069">MDDIQDNFANDLKSVNFQVALDVFKKEEIILQGKKENFDLYLIERLFPVLLEGLERLSREVEAHKEKPEEVRERFNPCIFLGQYLMRNNPKHNENKKDQLQYKQIYEYVRYERFKRHFETKKQQFLKLFMNSIKKEQAHCDQNQMKSFYKDIDDKLKLNGSLNEFVNSNKTLRQLKQNVSFDNVLNELTKYCSHHQNLTLESFNILF</sequence>
<keyword evidence="2" id="KW-1185">Reference proteome</keyword>
<dbReference type="InterPro" id="IPR007858">
    <property type="entry name" value="Dpy-30_motif"/>
</dbReference>
<dbReference type="GeneID" id="7846070"/>
<accession>Q22RV0</accession>
<dbReference type="AlphaFoldDB" id="Q22RV0"/>